<dbReference type="Gene3D" id="2.60.40.150">
    <property type="entry name" value="C2 domain"/>
    <property type="match status" value="2"/>
</dbReference>
<evidence type="ECO:0000256" key="1">
    <source>
        <dbReference type="ARBA" id="ARBA00022737"/>
    </source>
</evidence>
<dbReference type="SUPFAM" id="SSF49562">
    <property type="entry name" value="C2 domain (Calcium/lipid-binding domain, CaLB)"/>
    <property type="match status" value="2"/>
</dbReference>
<dbReference type="Proteomes" id="UP000887116">
    <property type="component" value="Unassembled WGS sequence"/>
</dbReference>
<dbReference type="GO" id="GO:0030276">
    <property type="term" value="F:clathrin binding"/>
    <property type="evidence" value="ECO:0007669"/>
    <property type="project" value="TreeGrafter"/>
</dbReference>
<name>A0A8X6H7F4_TRICU</name>
<reference evidence="4" key="1">
    <citation type="submission" date="2020-07" db="EMBL/GenBank/DDBJ databases">
        <title>Multicomponent nature underlies the extraordinary mechanical properties of spider dragline silk.</title>
        <authorList>
            <person name="Kono N."/>
            <person name="Nakamura H."/>
            <person name="Mori M."/>
            <person name="Yoshida Y."/>
            <person name="Ohtoshi R."/>
            <person name="Malay A.D."/>
            <person name="Moran D.A.P."/>
            <person name="Tomita M."/>
            <person name="Numata K."/>
            <person name="Arakawa K."/>
        </authorList>
    </citation>
    <scope>NUCLEOTIDE SEQUENCE</scope>
</reference>
<comment type="caution">
    <text evidence="4">The sequence shown here is derived from an EMBL/GenBank/DDBJ whole genome shotgun (WGS) entry which is preliminary data.</text>
</comment>
<keyword evidence="2" id="KW-1133">Transmembrane helix</keyword>
<dbReference type="Pfam" id="PF00168">
    <property type="entry name" value="C2"/>
    <property type="match status" value="2"/>
</dbReference>
<dbReference type="GO" id="GO:0048791">
    <property type="term" value="P:calcium ion-regulated exocytosis of neurotransmitter"/>
    <property type="evidence" value="ECO:0007669"/>
    <property type="project" value="TreeGrafter"/>
</dbReference>
<feature type="non-terminal residue" evidence="4">
    <location>
        <position position="1"/>
    </location>
</feature>
<dbReference type="PANTHER" id="PTHR10024:SF252">
    <property type="entry name" value="SYNAPTOTAGMIN-12"/>
    <property type="match status" value="1"/>
</dbReference>
<keyword evidence="1" id="KW-0677">Repeat</keyword>
<keyword evidence="5" id="KW-1185">Reference proteome</keyword>
<dbReference type="AlphaFoldDB" id="A0A8X6H7F4"/>
<protein>
    <submittedName>
        <fullName evidence="4">Synaptotagmin-12</fullName>
    </submittedName>
</protein>
<feature type="domain" description="C2" evidence="3">
    <location>
        <begin position="201"/>
        <end position="319"/>
    </location>
</feature>
<dbReference type="GO" id="GO:0001786">
    <property type="term" value="F:phosphatidylserine binding"/>
    <property type="evidence" value="ECO:0007669"/>
    <property type="project" value="TreeGrafter"/>
</dbReference>
<dbReference type="GO" id="GO:0005509">
    <property type="term" value="F:calcium ion binding"/>
    <property type="evidence" value="ECO:0007669"/>
    <property type="project" value="TreeGrafter"/>
</dbReference>
<dbReference type="GO" id="GO:0005544">
    <property type="term" value="F:calcium-dependent phospholipid binding"/>
    <property type="evidence" value="ECO:0007669"/>
    <property type="project" value="TreeGrafter"/>
</dbReference>
<evidence type="ECO:0000256" key="2">
    <source>
        <dbReference type="SAM" id="Phobius"/>
    </source>
</evidence>
<evidence type="ECO:0000313" key="5">
    <source>
        <dbReference type="Proteomes" id="UP000887116"/>
    </source>
</evidence>
<keyword evidence="2" id="KW-0472">Membrane</keyword>
<sequence length="473" mass="52428">DVTSGIRSTAIDRKIKKGRYVISRPGVAVTLKGAPNAEMQEWVLVLTVLGVIVGLIFAAVVLWKLLGGWSRINSCVKGDREETAQLTKNGHFGANGYVSSESDIALDLSGNYKHYDNVGNDLKLVTAVESKETNNHVISSPSPTAKTNGTALQLDTVEENDQEDVLFLEKSNAPTLKRAISCDSIMSNSSVAAEALESPHHCGEIELGLEYDTETEDLIVIINRARDLVGPIPNSVVDSYIKVFLLPDRSTNMQTRIQRKSNNPVFKERFLFGVDEADIPQRSLLCTVFTCDKYTNSMLGESEIKLSDVDLSQPYMGWFPIVDSNQGPAELGDIMFSLSYLPTAERLTVVIVKGRNLRWDKSNSTSEFNPFVKVYLLQNGNKFSKKKTTVKKNERDPNFNEAMIFSVPSNALQNMQLRITVADAQSSGKSPPVGHVFVGPYCKGKSLSHWNQMMSSLRKPVAMWHPLRKTTDF</sequence>
<dbReference type="OrthoDB" id="67700at2759"/>
<keyword evidence="2" id="KW-0812">Transmembrane</keyword>
<dbReference type="GO" id="GO:0098793">
    <property type="term" value="C:presynapse"/>
    <property type="evidence" value="ECO:0007669"/>
    <property type="project" value="GOC"/>
</dbReference>
<dbReference type="InterPro" id="IPR001565">
    <property type="entry name" value="Synaptotagmin"/>
</dbReference>
<dbReference type="InterPro" id="IPR000008">
    <property type="entry name" value="C2_dom"/>
</dbReference>
<dbReference type="InterPro" id="IPR035892">
    <property type="entry name" value="C2_domain_sf"/>
</dbReference>
<dbReference type="GO" id="GO:0005886">
    <property type="term" value="C:plasma membrane"/>
    <property type="evidence" value="ECO:0007669"/>
    <property type="project" value="TreeGrafter"/>
</dbReference>
<dbReference type="EMBL" id="BMAO01027414">
    <property type="protein sequence ID" value="GFR16595.1"/>
    <property type="molecule type" value="Genomic_DNA"/>
</dbReference>
<feature type="domain" description="C2" evidence="3">
    <location>
        <begin position="330"/>
        <end position="465"/>
    </location>
</feature>
<gene>
    <name evidence="4" type="primary">SYT12</name>
    <name evidence="4" type="ORF">TNCT_276391</name>
</gene>
<dbReference type="GO" id="GO:0048488">
    <property type="term" value="P:synaptic vesicle endocytosis"/>
    <property type="evidence" value="ECO:0007669"/>
    <property type="project" value="TreeGrafter"/>
</dbReference>
<feature type="transmembrane region" description="Helical" evidence="2">
    <location>
        <begin position="42"/>
        <end position="63"/>
    </location>
</feature>
<dbReference type="PROSITE" id="PS50004">
    <property type="entry name" value="C2"/>
    <property type="match status" value="2"/>
</dbReference>
<accession>A0A8X6H7F4</accession>
<evidence type="ECO:0000259" key="3">
    <source>
        <dbReference type="PROSITE" id="PS50004"/>
    </source>
</evidence>
<dbReference type="SMART" id="SM00239">
    <property type="entry name" value="C2"/>
    <property type="match status" value="2"/>
</dbReference>
<dbReference type="PRINTS" id="PR00399">
    <property type="entry name" value="SYNAPTOTAGMN"/>
</dbReference>
<proteinExistence type="predicted"/>
<dbReference type="PANTHER" id="PTHR10024">
    <property type="entry name" value="SYNAPTOTAGMIN"/>
    <property type="match status" value="1"/>
</dbReference>
<dbReference type="GO" id="GO:0000149">
    <property type="term" value="F:SNARE binding"/>
    <property type="evidence" value="ECO:0007669"/>
    <property type="project" value="TreeGrafter"/>
</dbReference>
<evidence type="ECO:0000313" key="4">
    <source>
        <dbReference type="EMBL" id="GFR16595.1"/>
    </source>
</evidence>
<dbReference type="GO" id="GO:0070382">
    <property type="term" value="C:exocytic vesicle"/>
    <property type="evidence" value="ECO:0007669"/>
    <property type="project" value="TreeGrafter"/>
</dbReference>
<organism evidence="4 5">
    <name type="scientific">Trichonephila clavata</name>
    <name type="common">Joro spider</name>
    <name type="synonym">Nephila clavata</name>
    <dbReference type="NCBI Taxonomy" id="2740835"/>
    <lineage>
        <taxon>Eukaryota</taxon>
        <taxon>Metazoa</taxon>
        <taxon>Ecdysozoa</taxon>
        <taxon>Arthropoda</taxon>
        <taxon>Chelicerata</taxon>
        <taxon>Arachnida</taxon>
        <taxon>Araneae</taxon>
        <taxon>Araneomorphae</taxon>
        <taxon>Entelegynae</taxon>
        <taxon>Araneoidea</taxon>
        <taxon>Nephilidae</taxon>
        <taxon>Trichonephila</taxon>
    </lineage>
</organism>